<dbReference type="AlphaFoldDB" id="A0AAE9Z1Q9"/>
<protein>
    <submittedName>
        <fullName evidence="1">Uncharacterized protein</fullName>
    </submittedName>
</protein>
<keyword evidence="2" id="KW-1185">Reference proteome</keyword>
<gene>
    <name evidence="1" type="ORF">SG34_028565</name>
</gene>
<reference evidence="1 2" key="2">
    <citation type="journal article" date="2022" name="Mar. Drugs">
        <title>Bioassay-Guided Fractionation Leads to the Detection of Cholic Acid Generated by the Rare Thalassomonas sp.</title>
        <authorList>
            <person name="Pheiffer F."/>
            <person name="Schneider Y.K."/>
            <person name="Hansen E.H."/>
            <person name="Andersen J.H."/>
            <person name="Isaksson J."/>
            <person name="Busche T."/>
            <person name="R C."/>
            <person name="Kalinowski J."/>
            <person name="Zyl L.V."/>
            <person name="Trindade M."/>
        </authorList>
    </citation>
    <scope>NUCLEOTIDE SEQUENCE [LARGE SCALE GENOMIC DNA]</scope>
    <source>
        <strain evidence="1 2">XOM25</strain>
    </source>
</reference>
<accession>A0AAE9Z1Q9</accession>
<dbReference type="EMBL" id="CP059733">
    <property type="protein sequence ID" value="WDE05201.1"/>
    <property type="molecule type" value="Genomic_DNA"/>
</dbReference>
<proteinExistence type="predicted"/>
<dbReference type="RefSeq" id="WP_044842495.1">
    <property type="nucleotide sequence ID" value="NZ_CP059733.1"/>
</dbReference>
<reference evidence="1 2" key="1">
    <citation type="journal article" date="2015" name="Genome Announc.">
        <title>Draft Genome Sequences of Marine Isolates of Thalassomonas viridans and Thalassomonas actiniarum.</title>
        <authorList>
            <person name="Olonade I."/>
            <person name="van Zyl L.J."/>
            <person name="Trindade M."/>
        </authorList>
    </citation>
    <scope>NUCLEOTIDE SEQUENCE [LARGE SCALE GENOMIC DNA]</scope>
    <source>
        <strain evidence="1 2">XOM25</strain>
    </source>
</reference>
<evidence type="ECO:0000313" key="1">
    <source>
        <dbReference type="EMBL" id="WDE05201.1"/>
    </source>
</evidence>
<dbReference type="KEGG" id="tvd:SG34_028565"/>
<dbReference type="Proteomes" id="UP000032352">
    <property type="component" value="Chromosome"/>
</dbReference>
<organism evidence="1 2">
    <name type="scientific">Thalassomonas viridans</name>
    <dbReference type="NCBI Taxonomy" id="137584"/>
    <lineage>
        <taxon>Bacteria</taxon>
        <taxon>Pseudomonadati</taxon>
        <taxon>Pseudomonadota</taxon>
        <taxon>Gammaproteobacteria</taxon>
        <taxon>Alteromonadales</taxon>
        <taxon>Colwelliaceae</taxon>
        <taxon>Thalassomonas</taxon>
    </lineage>
</organism>
<sequence length="85" mass="9903">MSDNNSTDTWLTTEIYKLNDEFSQFSGKCAFLCQAFAAVSSNPECIDEQTIYGLDFYALWLKEKIEAFDHQIENLNHRLRKESDL</sequence>
<name>A0AAE9Z1Q9_9GAMM</name>
<evidence type="ECO:0000313" key="2">
    <source>
        <dbReference type="Proteomes" id="UP000032352"/>
    </source>
</evidence>